<organism evidence="8 9">
    <name type="scientific">Athelia psychrophila</name>
    <dbReference type="NCBI Taxonomy" id="1759441"/>
    <lineage>
        <taxon>Eukaryota</taxon>
        <taxon>Fungi</taxon>
        <taxon>Dikarya</taxon>
        <taxon>Basidiomycota</taxon>
        <taxon>Agaricomycotina</taxon>
        <taxon>Agaricomycetes</taxon>
        <taxon>Agaricomycetidae</taxon>
        <taxon>Atheliales</taxon>
        <taxon>Atheliaceae</taxon>
        <taxon>Athelia</taxon>
    </lineage>
</organism>
<accession>A0A166PPB7</accession>
<dbReference type="Proteomes" id="UP000076532">
    <property type="component" value="Unassembled WGS sequence"/>
</dbReference>
<dbReference type="STRING" id="436010.A0A166PPB7"/>
<feature type="transmembrane region" description="Helical" evidence="6">
    <location>
        <begin position="99"/>
        <end position="117"/>
    </location>
</feature>
<evidence type="ECO:0000256" key="5">
    <source>
        <dbReference type="SAM" id="MobiDB-lite"/>
    </source>
</evidence>
<evidence type="ECO:0000256" key="2">
    <source>
        <dbReference type="ARBA" id="ARBA00022692"/>
    </source>
</evidence>
<dbReference type="InterPro" id="IPR020846">
    <property type="entry name" value="MFS_dom"/>
</dbReference>
<feature type="transmembrane region" description="Helical" evidence="6">
    <location>
        <begin position="363"/>
        <end position="380"/>
    </location>
</feature>
<feature type="transmembrane region" description="Helical" evidence="6">
    <location>
        <begin position="294"/>
        <end position="314"/>
    </location>
</feature>
<comment type="subcellular location">
    <subcellularLocation>
        <location evidence="1">Membrane</location>
        <topology evidence="1">Multi-pass membrane protein</topology>
    </subcellularLocation>
</comment>
<feature type="region of interest" description="Disordered" evidence="5">
    <location>
        <begin position="535"/>
        <end position="564"/>
    </location>
</feature>
<keyword evidence="9" id="KW-1185">Reference proteome</keyword>
<evidence type="ECO:0000256" key="1">
    <source>
        <dbReference type="ARBA" id="ARBA00004141"/>
    </source>
</evidence>
<feature type="transmembrane region" description="Helical" evidence="6">
    <location>
        <begin position="185"/>
        <end position="207"/>
    </location>
</feature>
<evidence type="ECO:0000313" key="8">
    <source>
        <dbReference type="EMBL" id="KZP26300.1"/>
    </source>
</evidence>
<dbReference type="PRINTS" id="PR01036">
    <property type="entry name" value="TCRTETB"/>
</dbReference>
<feature type="transmembrane region" description="Helical" evidence="6">
    <location>
        <begin position="256"/>
        <end position="273"/>
    </location>
</feature>
<evidence type="ECO:0000259" key="7">
    <source>
        <dbReference type="PROSITE" id="PS50850"/>
    </source>
</evidence>
<sequence>MSDVQSISTPKAPPPVSADEEEAEKITYSLNFWLVICANLSCDFLSAFDLSVLSTALPTIVHDLNGTDFIWAATAYTLAGTAATPLVGGLSTVFGRKPILLLALLFFAIGAAVCGSAQNMRMLVLGRVIQGFGGGLCESSVEVVYNDLIPVSERGRFTGLMASVWALAFAVGPIIGGAAAEAGAWRWIFFLNLPICAIAATTVFFFLKVRTPTEPFGPGIMHMDWLGVALVVGSSGCIILAFTWAGVPYGWSSPQVVIPLVLGFVGIIAFGFVEKFYSKEPTVPWKVIGNRTSISGYLGTFFHGICSICVIYYLPVYFQAAKGSDTLQSSVNMLSITLLVAPVAIVTGVSVEILNRYRPQNRIGWVLIVLAFGLFTLLDAHSHRGLYVGVQAVMGLGLGTMWVTPQFAVLSPLPESNNAYANSFWLFTRYFANSWGVAIGGCVLQNQLRARLPVAFTSSLPAGTQLAYAAIPKINALPEALRNEVRRAFAESMRTIWYVMLGVAILGLGSTALMREVAMKNTIDAQWGLQDGHETDAEKTVGSAGGSTVTPSARHSECKSEEWR</sequence>
<feature type="transmembrane region" description="Helical" evidence="6">
    <location>
        <begin position="228"/>
        <end position="250"/>
    </location>
</feature>
<dbReference type="OrthoDB" id="3437016at2759"/>
<proteinExistence type="predicted"/>
<dbReference type="PANTHER" id="PTHR23501:SF102">
    <property type="entry name" value="DRUG TRANSPORTER, PUTATIVE (AFU_ORTHOLOGUE AFUA_3G08530)-RELATED"/>
    <property type="match status" value="1"/>
</dbReference>
<feature type="transmembrane region" description="Helical" evidence="6">
    <location>
        <begin position="496"/>
        <end position="514"/>
    </location>
</feature>
<dbReference type="InterPro" id="IPR036259">
    <property type="entry name" value="MFS_trans_sf"/>
</dbReference>
<keyword evidence="3 6" id="KW-1133">Transmembrane helix</keyword>
<dbReference type="InterPro" id="IPR011701">
    <property type="entry name" value="MFS"/>
</dbReference>
<evidence type="ECO:0000256" key="6">
    <source>
        <dbReference type="SAM" id="Phobius"/>
    </source>
</evidence>
<feature type="transmembrane region" description="Helical" evidence="6">
    <location>
        <begin position="157"/>
        <end position="179"/>
    </location>
</feature>
<dbReference type="Gene3D" id="1.20.1250.20">
    <property type="entry name" value="MFS general substrate transporter like domains"/>
    <property type="match status" value="1"/>
</dbReference>
<evidence type="ECO:0000313" key="9">
    <source>
        <dbReference type="Proteomes" id="UP000076532"/>
    </source>
</evidence>
<evidence type="ECO:0000256" key="3">
    <source>
        <dbReference type="ARBA" id="ARBA00022989"/>
    </source>
</evidence>
<feature type="domain" description="Major facilitator superfamily (MFS) profile" evidence="7">
    <location>
        <begin position="35"/>
        <end position="519"/>
    </location>
</feature>
<name>A0A166PPB7_9AGAM</name>
<feature type="transmembrane region" description="Helical" evidence="6">
    <location>
        <begin position="386"/>
        <end position="404"/>
    </location>
</feature>
<dbReference type="Pfam" id="PF07690">
    <property type="entry name" value="MFS_1"/>
    <property type="match status" value="1"/>
</dbReference>
<keyword evidence="2 6" id="KW-0812">Transmembrane</keyword>
<feature type="transmembrane region" description="Helical" evidence="6">
    <location>
        <begin position="69"/>
        <end position="87"/>
    </location>
</feature>
<dbReference type="SUPFAM" id="SSF103473">
    <property type="entry name" value="MFS general substrate transporter"/>
    <property type="match status" value="1"/>
</dbReference>
<dbReference type="GO" id="GO:0005886">
    <property type="term" value="C:plasma membrane"/>
    <property type="evidence" value="ECO:0007669"/>
    <property type="project" value="TreeGrafter"/>
</dbReference>
<dbReference type="GO" id="GO:0022857">
    <property type="term" value="F:transmembrane transporter activity"/>
    <property type="evidence" value="ECO:0007669"/>
    <property type="project" value="InterPro"/>
</dbReference>
<protein>
    <submittedName>
        <fullName evidence="8">Iron permease</fullName>
    </submittedName>
</protein>
<reference evidence="8 9" key="1">
    <citation type="journal article" date="2016" name="Mol. Biol. Evol.">
        <title>Comparative Genomics of Early-Diverging Mushroom-Forming Fungi Provides Insights into the Origins of Lignocellulose Decay Capabilities.</title>
        <authorList>
            <person name="Nagy L.G."/>
            <person name="Riley R."/>
            <person name="Tritt A."/>
            <person name="Adam C."/>
            <person name="Daum C."/>
            <person name="Floudas D."/>
            <person name="Sun H."/>
            <person name="Yadav J.S."/>
            <person name="Pangilinan J."/>
            <person name="Larsson K.H."/>
            <person name="Matsuura K."/>
            <person name="Barry K."/>
            <person name="Labutti K."/>
            <person name="Kuo R."/>
            <person name="Ohm R.A."/>
            <person name="Bhattacharya S.S."/>
            <person name="Shirouzu T."/>
            <person name="Yoshinaga Y."/>
            <person name="Martin F.M."/>
            <person name="Grigoriev I.V."/>
            <person name="Hibbett D.S."/>
        </authorList>
    </citation>
    <scope>NUCLEOTIDE SEQUENCE [LARGE SCALE GENOMIC DNA]</scope>
    <source>
        <strain evidence="8 9">CBS 109695</strain>
    </source>
</reference>
<dbReference type="EMBL" id="KV417515">
    <property type="protein sequence ID" value="KZP26300.1"/>
    <property type="molecule type" value="Genomic_DNA"/>
</dbReference>
<feature type="transmembrane region" description="Helical" evidence="6">
    <location>
        <begin position="334"/>
        <end position="351"/>
    </location>
</feature>
<evidence type="ECO:0000256" key="4">
    <source>
        <dbReference type="ARBA" id="ARBA00023136"/>
    </source>
</evidence>
<gene>
    <name evidence="8" type="ORF">FIBSPDRAFT_819686</name>
</gene>
<dbReference type="AlphaFoldDB" id="A0A166PPB7"/>
<dbReference type="PANTHER" id="PTHR23501">
    <property type="entry name" value="MAJOR FACILITATOR SUPERFAMILY"/>
    <property type="match status" value="1"/>
</dbReference>
<feature type="compositionally biased region" description="Basic and acidic residues" evidence="5">
    <location>
        <begin position="554"/>
        <end position="564"/>
    </location>
</feature>
<dbReference type="PROSITE" id="PS50850">
    <property type="entry name" value="MFS"/>
    <property type="match status" value="1"/>
</dbReference>
<keyword evidence="4 6" id="KW-0472">Membrane</keyword>